<dbReference type="Proteomes" id="UP000053477">
    <property type="component" value="Unassembled WGS sequence"/>
</dbReference>
<proteinExistence type="predicted"/>
<gene>
    <name evidence="3" type="ORF">SCHPADRAFT_894132</name>
</gene>
<keyword evidence="2" id="KW-0812">Transmembrane</keyword>
<accession>A0A0H2R9T1</accession>
<evidence type="ECO:0000313" key="4">
    <source>
        <dbReference type="Proteomes" id="UP000053477"/>
    </source>
</evidence>
<organism evidence="3 4">
    <name type="scientific">Schizopora paradoxa</name>
    <dbReference type="NCBI Taxonomy" id="27342"/>
    <lineage>
        <taxon>Eukaryota</taxon>
        <taxon>Fungi</taxon>
        <taxon>Dikarya</taxon>
        <taxon>Basidiomycota</taxon>
        <taxon>Agaricomycotina</taxon>
        <taxon>Agaricomycetes</taxon>
        <taxon>Hymenochaetales</taxon>
        <taxon>Schizoporaceae</taxon>
        <taxon>Schizopora</taxon>
    </lineage>
</organism>
<dbReference type="AlphaFoldDB" id="A0A0H2R9T1"/>
<feature type="compositionally biased region" description="Basic and acidic residues" evidence="1">
    <location>
        <begin position="1"/>
        <end position="11"/>
    </location>
</feature>
<sequence length="401" mass="44079">MANNIEHDRRSAVSSFYGGRRSSVDILNSEPPVREASPGMRGVDVGSQRSRRGGPDRDDASSFFSPHMQSQSAGYNRQSFFDAGRTAPVKGGRDEEDAAFIGGNPGQQQDAGWDVYADFNNMGPRYSNAFVKYDEGYQRLPPDTHSVSTPPVKYEEEASTGPVEMVTVPALGAEWRKTELKSMTKAGRRELKSGEGIQWKRWWRDQEGLCGRWGTRKQIAITAFVVAAIIAIVIAFTIPRVPGFAFASSSPLVNATDGITPEFSRTPANFSFNADLDLQIDTGSNFLPLKFSRLSAELFDLQTEILVATGNITGRSFPAKKFTEFLLPLNFTYVALNDSDPTWNNWYNACKNSALYANGSRPGVDFRIQLTMNIAGLIGTHSAATQVSNVNCPFELPQNSV</sequence>
<dbReference type="EMBL" id="KQ086105">
    <property type="protein sequence ID" value="KLO08137.1"/>
    <property type="molecule type" value="Genomic_DNA"/>
</dbReference>
<reference evidence="3 4" key="1">
    <citation type="submission" date="2015-04" db="EMBL/GenBank/DDBJ databases">
        <title>Complete genome sequence of Schizopora paradoxa KUC8140, a cosmopolitan wood degrader in East Asia.</title>
        <authorList>
            <consortium name="DOE Joint Genome Institute"/>
            <person name="Min B."/>
            <person name="Park H."/>
            <person name="Jang Y."/>
            <person name="Kim J.-J."/>
            <person name="Kim K.H."/>
            <person name="Pangilinan J."/>
            <person name="Lipzen A."/>
            <person name="Riley R."/>
            <person name="Grigoriev I.V."/>
            <person name="Spatafora J.W."/>
            <person name="Choi I.-G."/>
        </authorList>
    </citation>
    <scope>NUCLEOTIDE SEQUENCE [LARGE SCALE GENOMIC DNA]</scope>
    <source>
        <strain evidence="3 4">KUC8140</strain>
    </source>
</reference>
<evidence type="ECO:0000256" key="2">
    <source>
        <dbReference type="SAM" id="Phobius"/>
    </source>
</evidence>
<feature type="compositionally biased region" description="Polar residues" evidence="1">
    <location>
        <begin position="62"/>
        <end position="75"/>
    </location>
</feature>
<evidence type="ECO:0000256" key="1">
    <source>
        <dbReference type="SAM" id="MobiDB-lite"/>
    </source>
</evidence>
<keyword evidence="2" id="KW-0472">Membrane</keyword>
<feature type="region of interest" description="Disordered" evidence="1">
    <location>
        <begin position="1"/>
        <end position="75"/>
    </location>
</feature>
<keyword evidence="2" id="KW-1133">Transmembrane helix</keyword>
<name>A0A0H2R9T1_9AGAM</name>
<protein>
    <submittedName>
        <fullName evidence="3">Uncharacterized protein</fullName>
    </submittedName>
</protein>
<dbReference type="STRING" id="27342.A0A0H2R9T1"/>
<dbReference type="InParanoid" id="A0A0H2R9T1"/>
<dbReference type="OrthoDB" id="5582002at2759"/>
<feature type="transmembrane region" description="Helical" evidence="2">
    <location>
        <begin position="219"/>
        <end position="238"/>
    </location>
</feature>
<keyword evidence="4" id="KW-1185">Reference proteome</keyword>
<evidence type="ECO:0000313" key="3">
    <source>
        <dbReference type="EMBL" id="KLO08137.1"/>
    </source>
</evidence>